<evidence type="ECO:0000313" key="1">
    <source>
        <dbReference type="EMBL" id="GBG11728.1"/>
    </source>
</evidence>
<dbReference type="PANTHER" id="PTHR43649:SF12">
    <property type="entry name" value="DIACETYLCHITOBIOSE BINDING PROTEIN DASA"/>
    <property type="match status" value="1"/>
</dbReference>
<dbReference type="Pfam" id="PF01547">
    <property type="entry name" value="SBP_bac_1"/>
    <property type="match status" value="1"/>
</dbReference>
<name>A0A2R5F2D1_9BACL</name>
<dbReference type="InterPro" id="IPR006059">
    <property type="entry name" value="SBP"/>
</dbReference>
<dbReference type="Gene3D" id="3.40.190.10">
    <property type="entry name" value="Periplasmic binding protein-like II"/>
    <property type="match status" value="2"/>
</dbReference>
<sequence length="496" mass="57032">MYDRGNIPEEMGTPTQNMWVDWVRDNSGIDVEYVAIPRGESVPKFNILLASNEAPDLITEYDSEFIHKLYNQKQIMPIDELIETYSTEYKQVLEKFPILKKLSTQPDGHMYAVGRVQGYFPFTYLFIREDWLDKLELDAPRTTEELLRIAIAFAKQDPDGNGLDDTQGINMSGFAPDVINSMFQNTSWVLEDGEIVRDWERAQAALQFKKALFDADAIDRDYLTDKNGRKAEQDFLKGKIGLYAFAGNAKEIYDAYARLRSNVPEAVIAPIALPASPFGQFSAQFNPPFQLSGVINAKANDPVSVIRYIDFMSKETTEATFKYGLEGVHYRLDNGVPVTIDKDKYDKEVSWLGDFRTIGPQYHTTEFEKYKQDLDLNKPFDREVDDLLNEALGLYISPERPYAGFTLDRYMPALPNEIEFIDSNAERAILDIWNRAILGGEAYSAEQAVQDARKAWEDGDGAQVEQWYRDWYKENKDKWVFTEDLYDVRIRSEFGK</sequence>
<dbReference type="AlphaFoldDB" id="A0A2R5F2D1"/>
<proteinExistence type="predicted"/>
<dbReference type="Proteomes" id="UP000245202">
    <property type="component" value="Unassembled WGS sequence"/>
</dbReference>
<organism evidence="1 2">
    <name type="scientific">Paenibacillus agaridevorans</name>
    <dbReference type="NCBI Taxonomy" id="171404"/>
    <lineage>
        <taxon>Bacteria</taxon>
        <taxon>Bacillati</taxon>
        <taxon>Bacillota</taxon>
        <taxon>Bacilli</taxon>
        <taxon>Bacillales</taxon>
        <taxon>Paenibacillaceae</taxon>
        <taxon>Paenibacillus</taxon>
    </lineage>
</organism>
<gene>
    <name evidence="1" type="ORF">PAT3040_06573</name>
</gene>
<accession>A0A2R5F2D1</accession>
<comment type="caution">
    <text evidence="1">The sequence shown here is derived from an EMBL/GenBank/DDBJ whole genome shotgun (WGS) entry which is preliminary data.</text>
</comment>
<protein>
    <recommendedName>
        <fullName evidence="3">ABC transporter substrate-binding protein</fullName>
    </recommendedName>
</protein>
<dbReference type="InterPro" id="IPR050490">
    <property type="entry name" value="Bact_solute-bd_prot1"/>
</dbReference>
<keyword evidence="2" id="KW-1185">Reference proteome</keyword>
<dbReference type="SUPFAM" id="SSF53850">
    <property type="entry name" value="Periplasmic binding protein-like II"/>
    <property type="match status" value="1"/>
</dbReference>
<reference evidence="1 2" key="1">
    <citation type="submission" date="2017-08" db="EMBL/GenBank/DDBJ databases">
        <title>Substantial Increase in Enzyme Production by Combined Drug-Resistance Mutations in Paenibacillus agaridevorans.</title>
        <authorList>
            <person name="Tanaka Y."/>
            <person name="Funane K."/>
            <person name="Hosaka T."/>
            <person name="Shiwa Y."/>
            <person name="Fujita N."/>
            <person name="Miyazaki T."/>
            <person name="Yoshikawa H."/>
            <person name="Murakami K."/>
            <person name="Kasahara K."/>
            <person name="Inaoka T."/>
            <person name="Hiraga Y."/>
            <person name="Ochi K."/>
        </authorList>
    </citation>
    <scope>NUCLEOTIDE SEQUENCE [LARGE SCALE GENOMIC DNA]</scope>
    <source>
        <strain evidence="1 2">T-3040</strain>
    </source>
</reference>
<dbReference type="EMBL" id="BDQX01000430">
    <property type="protein sequence ID" value="GBG11728.1"/>
    <property type="molecule type" value="Genomic_DNA"/>
</dbReference>
<evidence type="ECO:0008006" key="3">
    <source>
        <dbReference type="Google" id="ProtNLM"/>
    </source>
</evidence>
<evidence type="ECO:0000313" key="2">
    <source>
        <dbReference type="Proteomes" id="UP000245202"/>
    </source>
</evidence>
<dbReference type="PANTHER" id="PTHR43649">
    <property type="entry name" value="ARABINOSE-BINDING PROTEIN-RELATED"/>
    <property type="match status" value="1"/>
</dbReference>